<dbReference type="EMBL" id="NHTK01006135">
    <property type="protein sequence ID" value="PPQ62957.1"/>
    <property type="molecule type" value="Genomic_DNA"/>
</dbReference>
<reference evidence="1 2" key="1">
    <citation type="journal article" date="2018" name="Evol. Lett.">
        <title>Horizontal gene cluster transfer increased hallucinogenic mushroom diversity.</title>
        <authorList>
            <person name="Reynolds H.T."/>
            <person name="Vijayakumar V."/>
            <person name="Gluck-Thaler E."/>
            <person name="Korotkin H.B."/>
            <person name="Matheny P.B."/>
            <person name="Slot J.C."/>
        </authorList>
    </citation>
    <scope>NUCLEOTIDE SEQUENCE [LARGE SCALE GENOMIC DNA]</scope>
    <source>
        <strain evidence="1 2">2629</strain>
    </source>
</reference>
<evidence type="ECO:0000313" key="2">
    <source>
        <dbReference type="Proteomes" id="UP000284842"/>
    </source>
</evidence>
<keyword evidence="2" id="KW-1185">Reference proteome</keyword>
<protein>
    <submittedName>
        <fullName evidence="1">Uncharacterized protein</fullName>
    </submittedName>
</protein>
<name>A0A409VE55_9AGAR</name>
<dbReference type="Proteomes" id="UP000284842">
    <property type="component" value="Unassembled WGS sequence"/>
</dbReference>
<proteinExistence type="predicted"/>
<accession>A0A409VE55</accession>
<organism evidence="1 2">
    <name type="scientific">Panaeolus cyanescens</name>
    <dbReference type="NCBI Taxonomy" id="181874"/>
    <lineage>
        <taxon>Eukaryota</taxon>
        <taxon>Fungi</taxon>
        <taxon>Dikarya</taxon>
        <taxon>Basidiomycota</taxon>
        <taxon>Agaricomycotina</taxon>
        <taxon>Agaricomycetes</taxon>
        <taxon>Agaricomycetidae</taxon>
        <taxon>Agaricales</taxon>
        <taxon>Agaricineae</taxon>
        <taxon>Galeropsidaceae</taxon>
        <taxon>Panaeolus</taxon>
    </lineage>
</organism>
<dbReference type="InParanoid" id="A0A409VE55"/>
<evidence type="ECO:0000313" key="1">
    <source>
        <dbReference type="EMBL" id="PPQ62957.1"/>
    </source>
</evidence>
<sequence length="232" mass="27275">MDAVIKDFDDFDNSLDVDTRRAETLRKIEILESLGPDVHKDYSERALPLELYSFTLKSIICPQLQIDLTPQFLDVLAMIEFYRSFIVEKMTQDICHRWLQQSNTDFWVRWNQYFSFLEDSADHPHNQPILKFQHGMKAEEREHFRKAAHMSFKYINDTLASAEDQRLEGQTVREVLEAPHFAEEYRPKNLSDFSDRIISYADKVSDAWNKLRTANIYNVRLDLSENSTSPGS</sequence>
<dbReference type="AlphaFoldDB" id="A0A409VE55"/>
<dbReference type="OrthoDB" id="3244206at2759"/>
<comment type="caution">
    <text evidence="1">The sequence shown here is derived from an EMBL/GenBank/DDBJ whole genome shotgun (WGS) entry which is preliminary data.</text>
</comment>
<gene>
    <name evidence="1" type="ORF">CVT24_006197</name>
</gene>